<feature type="region of interest" description="Disordered" evidence="3">
    <location>
        <begin position="1"/>
        <end position="25"/>
    </location>
</feature>
<accession>A0A1B1NGU3</accession>
<gene>
    <name evidence="4" type="ORF">SGUI_3246</name>
</gene>
<dbReference type="OrthoDB" id="9803017at2"/>
<dbReference type="EC" id="2.1.1.-" evidence="4"/>
<dbReference type="PATRIC" id="fig|1758689.4.peg.3392"/>
<dbReference type="KEGG" id="serj:SGUI_3246"/>
<proteinExistence type="predicted"/>
<keyword evidence="2 4" id="KW-0808">Transferase</keyword>
<evidence type="ECO:0000313" key="5">
    <source>
        <dbReference type="Proteomes" id="UP000092482"/>
    </source>
</evidence>
<dbReference type="InterPro" id="IPR029063">
    <property type="entry name" value="SAM-dependent_MTases_sf"/>
</dbReference>
<evidence type="ECO:0000256" key="2">
    <source>
        <dbReference type="ARBA" id="ARBA00022679"/>
    </source>
</evidence>
<dbReference type="AlphaFoldDB" id="A0A1B1NGU3"/>
<dbReference type="SUPFAM" id="SSF53335">
    <property type="entry name" value="S-adenosyl-L-methionine-dependent methyltransferases"/>
    <property type="match status" value="1"/>
</dbReference>
<dbReference type="CDD" id="cd02440">
    <property type="entry name" value="AdoMet_MTases"/>
    <property type="match status" value="1"/>
</dbReference>
<sequence>MTRIIAGSAGGRTVHTPRGAGTRPTTDRVREAMFSRIESLLDLDGCSVLDLYAGSGALGLEAASRGAAHVLAVERHRATAGLVGRSAQDLGLPGVEVVVGQVGPVLEAGPGGHTYHLALLDPPYPLDEAGLAEVLHSLVSRGWLDPDALVVVERSARSPRPDWPPGLRHLDTRRYGETAVHLGEPAASPGG</sequence>
<dbReference type="GO" id="GO:0008168">
    <property type="term" value="F:methyltransferase activity"/>
    <property type="evidence" value="ECO:0007669"/>
    <property type="project" value="UniProtKB-KW"/>
</dbReference>
<dbReference type="Gene3D" id="3.40.50.150">
    <property type="entry name" value="Vaccinia Virus protein VP39"/>
    <property type="match status" value="1"/>
</dbReference>
<name>A0A1B1NGU3_9MICO</name>
<dbReference type="NCBIfam" id="TIGR00095">
    <property type="entry name" value="16S rRNA (guanine(966)-N(2))-methyltransferase RsmD"/>
    <property type="match status" value="1"/>
</dbReference>
<keyword evidence="5" id="KW-1185">Reference proteome</keyword>
<protein>
    <submittedName>
        <fullName evidence="4">Ribosomal RNA small subunit methyltransferase D</fullName>
        <ecNumber evidence="4">2.1.1.-</ecNumber>
    </submittedName>
</protein>
<evidence type="ECO:0000256" key="1">
    <source>
        <dbReference type="ARBA" id="ARBA00022603"/>
    </source>
</evidence>
<keyword evidence="1 4" id="KW-0489">Methyltransferase</keyword>
<dbReference type="STRING" id="1758689.SGUI_3246"/>
<dbReference type="EMBL" id="CP014989">
    <property type="protein sequence ID" value="ANS80642.1"/>
    <property type="molecule type" value="Genomic_DNA"/>
</dbReference>
<dbReference type="Proteomes" id="UP000092482">
    <property type="component" value="Chromosome"/>
</dbReference>
<evidence type="ECO:0000313" key="4">
    <source>
        <dbReference type="EMBL" id="ANS80642.1"/>
    </source>
</evidence>
<dbReference type="InterPro" id="IPR004398">
    <property type="entry name" value="RNA_MeTrfase_RsmD"/>
</dbReference>
<dbReference type="Pfam" id="PF03602">
    <property type="entry name" value="Cons_hypoth95"/>
    <property type="match status" value="1"/>
</dbReference>
<dbReference type="RefSeq" id="WP_066642197.1">
    <property type="nucleotide sequence ID" value="NZ_CP014989.1"/>
</dbReference>
<dbReference type="GO" id="GO:0031167">
    <property type="term" value="P:rRNA methylation"/>
    <property type="evidence" value="ECO:0007669"/>
    <property type="project" value="InterPro"/>
</dbReference>
<dbReference type="PANTHER" id="PTHR43542">
    <property type="entry name" value="METHYLTRANSFERASE"/>
    <property type="match status" value="1"/>
</dbReference>
<organism evidence="4 5">
    <name type="scientific">Serinicoccus hydrothermalis</name>
    <dbReference type="NCBI Taxonomy" id="1758689"/>
    <lineage>
        <taxon>Bacteria</taxon>
        <taxon>Bacillati</taxon>
        <taxon>Actinomycetota</taxon>
        <taxon>Actinomycetes</taxon>
        <taxon>Micrococcales</taxon>
        <taxon>Ornithinimicrobiaceae</taxon>
        <taxon>Serinicoccus</taxon>
    </lineage>
</organism>
<dbReference type="PIRSF" id="PIRSF004553">
    <property type="entry name" value="CHP00095"/>
    <property type="match status" value="1"/>
</dbReference>
<reference evidence="4 5" key="1">
    <citation type="submission" date="2016-03" db="EMBL/GenBank/DDBJ databases">
        <title>Shallow-sea hydrothermal system.</title>
        <authorList>
            <person name="Tang K."/>
        </authorList>
    </citation>
    <scope>NUCLEOTIDE SEQUENCE [LARGE SCALE GENOMIC DNA]</scope>
    <source>
        <strain evidence="4 5">JLT9</strain>
    </source>
</reference>
<evidence type="ECO:0000256" key="3">
    <source>
        <dbReference type="SAM" id="MobiDB-lite"/>
    </source>
</evidence>
<dbReference type="PANTHER" id="PTHR43542:SF1">
    <property type="entry name" value="METHYLTRANSFERASE"/>
    <property type="match status" value="1"/>
</dbReference>